<evidence type="ECO:0000256" key="1">
    <source>
        <dbReference type="SAM" id="Phobius"/>
    </source>
</evidence>
<feature type="transmembrane region" description="Helical" evidence="1">
    <location>
        <begin position="178"/>
        <end position="195"/>
    </location>
</feature>
<feature type="transmembrane region" description="Helical" evidence="1">
    <location>
        <begin position="86"/>
        <end position="105"/>
    </location>
</feature>
<dbReference type="EMBL" id="CP133594">
    <property type="protein sequence ID" value="WMW23036.1"/>
    <property type="molecule type" value="Genomic_DNA"/>
</dbReference>
<feature type="transmembrane region" description="Helical" evidence="1">
    <location>
        <begin position="260"/>
        <end position="278"/>
    </location>
</feature>
<reference evidence="2" key="1">
    <citation type="submission" date="2023-08" db="EMBL/GenBank/DDBJ databases">
        <title>Methanolobus mangrovi sp. nov. and Methanolobus sediminis sp. nov, two novel methylotrophic methanogens isolated from mangrove sediments in China.</title>
        <authorList>
            <person name="Zhou J."/>
        </authorList>
    </citation>
    <scope>NUCLEOTIDE SEQUENCE</scope>
    <source>
        <strain evidence="2">FTZ2</strain>
    </source>
</reference>
<feature type="transmembrane region" description="Helical" evidence="1">
    <location>
        <begin position="63"/>
        <end position="79"/>
    </location>
</feature>
<sequence length="280" mass="31691">MISQLRVFLGIQNLQLPLSIYSLGSTLNEKSKLLLNSAQYFAAFMLSVIFGVLIYYTNTVDEIVPTVILSVLWILFWKNTDEKGRIFLVIASVFGYVHEILGVRYGYFTYLGGFIGGSPIWLIPGYGTIFWSSHNLWKNFERKYSKEQWFHYSNYFVAISLAALFAIDYIVFDLSTDLAGILIKFALAFMLFRTLNGFRLAYFVGFFTVLTELSGELLGTWSHPDFSLLSLMAGYVFLLWVCLTINDLSKGRSGRNTKESAAAAVLTTFYILSLLGLISV</sequence>
<dbReference type="KEGG" id="mmav:RE476_04185"/>
<feature type="transmembrane region" description="Helical" evidence="1">
    <location>
        <begin position="202"/>
        <end position="222"/>
    </location>
</feature>
<gene>
    <name evidence="2" type="ORF">RE476_04185</name>
</gene>
<accession>A0AA51UJV6</accession>
<feature type="transmembrane region" description="Helical" evidence="1">
    <location>
        <begin position="228"/>
        <end position="248"/>
    </location>
</feature>
<dbReference type="AlphaFoldDB" id="A0AA51UJV6"/>
<name>A0AA51UJV6_9EURY</name>
<feature type="transmembrane region" description="Helical" evidence="1">
    <location>
        <begin position="40"/>
        <end position="57"/>
    </location>
</feature>
<keyword evidence="1" id="KW-1133">Transmembrane helix</keyword>
<evidence type="ECO:0000313" key="3">
    <source>
        <dbReference type="Proteomes" id="UP001183006"/>
    </source>
</evidence>
<proteinExistence type="predicted"/>
<organism evidence="2 3">
    <name type="scientific">Methanolobus mangrovi</name>
    <dbReference type="NCBI Taxonomy" id="3072977"/>
    <lineage>
        <taxon>Archaea</taxon>
        <taxon>Methanobacteriati</taxon>
        <taxon>Methanobacteriota</taxon>
        <taxon>Stenosarchaea group</taxon>
        <taxon>Methanomicrobia</taxon>
        <taxon>Methanosarcinales</taxon>
        <taxon>Methanosarcinaceae</taxon>
        <taxon>Methanolobus</taxon>
    </lineage>
</organism>
<protein>
    <submittedName>
        <fullName evidence="2">Uncharacterized protein</fullName>
    </submittedName>
</protein>
<dbReference type="GeneID" id="84229312"/>
<feature type="transmembrane region" description="Helical" evidence="1">
    <location>
        <begin position="111"/>
        <end position="131"/>
    </location>
</feature>
<keyword evidence="1" id="KW-0472">Membrane</keyword>
<dbReference type="RefSeq" id="WP_309309152.1">
    <property type="nucleotide sequence ID" value="NZ_CP133594.1"/>
</dbReference>
<feature type="transmembrane region" description="Helical" evidence="1">
    <location>
        <begin position="152"/>
        <end position="172"/>
    </location>
</feature>
<keyword evidence="1" id="KW-0812">Transmembrane</keyword>
<evidence type="ECO:0000313" key="2">
    <source>
        <dbReference type="EMBL" id="WMW23036.1"/>
    </source>
</evidence>
<keyword evidence="3" id="KW-1185">Reference proteome</keyword>
<dbReference type="Proteomes" id="UP001183006">
    <property type="component" value="Chromosome"/>
</dbReference>